<feature type="compositionally biased region" description="Acidic residues" evidence="1">
    <location>
        <begin position="298"/>
        <end position="310"/>
    </location>
</feature>
<feature type="compositionally biased region" description="Acidic residues" evidence="1">
    <location>
        <begin position="223"/>
        <end position="238"/>
    </location>
</feature>
<feature type="region of interest" description="Disordered" evidence="1">
    <location>
        <begin position="323"/>
        <end position="359"/>
    </location>
</feature>
<sequence length="479" mass="53201">MLTSSSRRGHAHGHSMDVTASTINRTSPLDLDFAKISPFFRTGNALEPIDTTAHSSNDPHPPTQAMVDDRTALRFSSNAAIIEQYSKSWNNGEPQGGPMPSNNTEFEQLVGPTAGHAPRWPFINDDSLNTPDSVEAEPLFPTSRSAVNQPRQCHRIDEDLEDLAALYVPPLDAVPEVTEMEAIPPPPPPPSRRTRGKVMTTAEFEALQKRKAREDAEKRFYEGEDEEDKFDYDCVDEADTLKSQRIQRKKQQAHLDGYRQQMMKTTKGPEPPARSPHSRASSSWSMKSFKTFHGQQEETPEQYDNEDNDEDNVPLALLQIQRRSAGRDAPSRLAGGKPDSFSQSQPHPQPTTNLRRQNSRSPLPAFARKLPHDPFPGNVNSTWPLNNQQLVPGGLVGVIASEERAKAMRRVVPSHGFQPIPDTNNAFNWTGAPYQPAPMPSSYGMPGLQPPIPYSRPQTPVAVPQLPAPPPPLPRNDHM</sequence>
<reference evidence="2" key="2">
    <citation type="submission" date="2020-05" db="EMBL/GenBank/DDBJ databases">
        <authorList>
            <person name="Kim H.-S."/>
            <person name="Proctor R.H."/>
            <person name="Brown D.W."/>
        </authorList>
    </citation>
    <scope>NUCLEOTIDE SEQUENCE</scope>
    <source>
        <strain evidence="2">NRRL 20472</strain>
    </source>
</reference>
<evidence type="ECO:0000256" key="1">
    <source>
        <dbReference type="SAM" id="MobiDB-lite"/>
    </source>
</evidence>
<feature type="compositionally biased region" description="Polar residues" evidence="1">
    <location>
        <begin position="340"/>
        <end position="359"/>
    </location>
</feature>
<gene>
    <name evidence="2" type="ORF">FSARC_15013</name>
</gene>
<evidence type="ECO:0000313" key="3">
    <source>
        <dbReference type="Proteomes" id="UP000622797"/>
    </source>
</evidence>
<dbReference type="PANTHER" id="PTHR42068:SF1">
    <property type="entry name" value="YALI0B18964P"/>
    <property type="match status" value="1"/>
</dbReference>
<feature type="region of interest" description="Disordered" evidence="1">
    <location>
        <begin position="441"/>
        <end position="479"/>
    </location>
</feature>
<dbReference type="Proteomes" id="UP000622797">
    <property type="component" value="Unassembled WGS sequence"/>
</dbReference>
<organism evidence="2 3">
    <name type="scientific">Fusarium sarcochroum</name>
    <dbReference type="NCBI Taxonomy" id="1208366"/>
    <lineage>
        <taxon>Eukaryota</taxon>
        <taxon>Fungi</taxon>
        <taxon>Dikarya</taxon>
        <taxon>Ascomycota</taxon>
        <taxon>Pezizomycotina</taxon>
        <taxon>Sordariomycetes</taxon>
        <taxon>Hypocreomycetidae</taxon>
        <taxon>Hypocreales</taxon>
        <taxon>Nectriaceae</taxon>
        <taxon>Fusarium</taxon>
        <taxon>Fusarium lateritium species complex</taxon>
    </lineage>
</organism>
<feature type="compositionally biased region" description="Pro residues" evidence="1">
    <location>
        <begin position="466"/>
        <end position="479"/>
    </location>
</feature>
<dbReference type="AlphaFoldDB" id="A0A8H4SNR2"/>
<feature type="non-terminal residue" evidence="2">
    <location>
        <position position="479"/>
    </location>
</feature>
<reference evidence="2" key="1">
    <citation type="journal article" date="2020" name="BMC Genomics">
        <title>Correction to: Identification and distribution of gene clusters required for synthesis of sphingolipid metabolism inhibitors in diverse species of the filamentous fungus Fusarium.</title>
        <authorList>
            <person name="Kim H.S."/>
            <person name="Lohmar J.M."/>
            <person name="Busman M."/>
            <person name="Brown D.W."/>
            <person name="Naumann T.A."/>
            <person name="Divon H.H."/>
            <person name="Lysoe E."/>
            <person name="Uhlig S."/>
            <person name="Proctor R.H."/>
        </authorList>
    </citation>
    <scope>NUCLEOTIDE SEQUENCE</scope>
    <source>
        <strain evidence="2">NRRL 20472</strain>
    </source>
</reference>
<protein>
    <submittedName>
        <fullName evidence="2">Uncharacterized protein</fullName>
    </submittedName>
</protein>
<proteinExistence type="predicted"/>
<comment type="caution">
    <text evidence="2">The sequence shown here is derived from an EMBL/GenBank/DDBJ whole genome shotgun (WGS) entry which is preliminary data.</text>
</comment>
<feature type="region of interest" description="Disordered" evidence="1">
    <location>
        <begin position="209"/>
        <end position="310"/>
    </location>
</feature>
<feature type="compositionally biased region" description="Basic and acidic residues" evidence="1">
    <location>
        <begin position="209"/>
        <end position="222"/>
    </location>
</feature>
<keyword evidence="3" id="KW-1185">Reference proteome</keyword>
<dbReference type="PANTHER" id="PTHR42068">
    <property type="entry name" value="YALI0B18964P"/>
    <property type="match status" value="1"/>
</dbReference>
<dbReference type="OrthoDB" id="5396252at2759"/>
<evidence type="ECO:0000313" key="2">
    <source>
        <dbReference type="EMBL" id="KAF4943153.1"/>
    </source>
</evidence>
<dbReference type="EMBL" id="JABEXW010001695">
    <property type="protein sequence ID" value="KAF4943153.1"/>
    <property type="molecule type" value="Genomic_DNA"/>
</dbReference>
<name>A0A8H4SNR2_9HYPO</name>
<accession>A0A8H4SNR2</accession>